<dbReference type="EnsemblMetazoa" id="XM_022796622">
    <property type="protein sequence ID" value="XP_022652357"/>
    <property type="gene ID" value="LOC111246664"/>
</dbReference>
<evidence type="ECO:0000256" key="3">
    <source>
        <dbReference type="ARBA" id="ARBA00022741"/>
    </source>
</evidence>
<name>A0A7M7JX14_VARDE</name>
<evidence type="ECO:0000256" key="2">
    <source>
        <dbReference type="ARBA" id="ARBA00022679"/>
    </source>
</evidence>
<dbReference type="Pfam" id="PF00069">
    <property type="entry name" value="Pkinase"/>
    <property type="match status" value="1"/>
</dbReference>
<dbReference type="GO" id="GO:0005524">
    <property type="term" value="F:ATP binding"/>
    <property type="evidence" value="ECO:0007669"/>
    <property type="project" value="UniProtKB-KW"/>
</dbReference>
<keyword evidence="5" id="KW-0067">ATP-binding</keyword>
<dbReference type="SMART" id="SM00220">
    <property type="entry name" value="S_TKc"/>
    <property type="match status" value="1"/>
</dbReference>
<evidence type="ECO:0000256" key="4">
    <source>
        <dbReference type="ARBA" id="ARBA00022777"/>
    </source>
</evidence>
<evidence type="ECO:0000256" key="5">
    <source>
        <dbReference type="ARBA" id="ARBA00022840"/>
    </source>
</evidence>
<dbReference type="AlphaFoldDB" id="A0A7M7JX14"/>
<dbReference type="EnsemblMetazoa" id="XM_022796623">
    <property type="protein sequence ID" value="XP_022652358"/>
    <property type="gene ID" value="LOC111246664"/>
</dbReference>
<dbReference type="EnsemblMetazoa" id="XM_022796625">
    <property type="protein sequence ID" value="XP_022652360"/>
    <property type="gene ID" value="LOC111246664"/>
</dbReference>
<sequence length="374" mass="41986">MAAETDGTWQSECILLRPGASGHFGTVALVRRGEQRMVRHVLHRATSVEDRWQRLRALQFPSHVNLEKVVRVFVSPQEIAIYTEHSGDLTLFDFIRGYFEPMVPEPQVLRWMCHILDGLQFLHVYGLQHGNLSARNILLIPGHSKLLRLTNWTMSMFAQRSDSRSDLESLGSILLVLITLNSALDGRSLPQDTVTSLLRSGQAYFSDFLLNITHDLVTNSMESVSYLRGLMAAPDDLLYGSQPDMPSLEGDQHISQVDASPVHRRERARILHQLALEAARASHGAVPKHPSMIVTFFNLFKISIKSWKRVLKRFPFVSNSFNGNFGKSEWYAGDGVGNSGALFGRKLARSASCPGLFFRKANIFQVNITEKVTG</sequence>
<dbReference type="PANTHER" id="PTHR43671:SF13">
    <property type="entry name" value="SERINE_THREONINE-PROTEIN KINASE NEK2"/>
    <property type="match status" value="1"/>
</dbReference>
<dbReference type="EC" id="2.7.11.1" evidence="1"/>
<dbReference type="InterPro" id="IPR000719">
    <property type="entry name" value="Prot_kinase_dom"/>
</dbReference>
<reference evidence="7" key="1">
    <citation type="submission" date="2021-01" db="UniProtKB">
        <authorList>
            <consortium name="EnsemblMetazoa"/>
        </authorList>
    </citation>
    <scope>IDENTIFICATION</scope>
</reference>
<evidence type="ECO:0000259" key="6">
    <source>
        <dbReference type="PROSITE" id="PS50011"/>
    </source>
</evidence>
<evidence type="ECO:0000256" key="1">
    <source>
        <dbReference type="ARBA" id="ARBA00012513"/>
    </source>
</evidence>
<dbReference type="InterPro" id="IPR050660">
    <property type="entry name" value="NEK_Ser/Thr_kinase"/>
</dbReference>
<feature type="domain" description="Protein kinase" evidence="6">
    <location>
        <begin position="13"/>
        <end position="292"/>
    </location>
</feature>
<dbReference type="InParanoid" id="A0A7M7JX14"/>
<dbReference type="KEGG" id="vde:111246664"/>
<evidence type="ECO:0000313" key="7">
    <source>
        <dbReference type="EnsemblMetazoa" id="XP_022652354"/>
    </source>
</evidence>
<dbReference type="EnsemblMetazoa" id="XM_022796620">
    <property type="protein sequence ID" value="XP_022652355"/>
    <property type="gene ID" value="LOC111246664"/>
</dbReference>
<evidence type="ECO:0000313" key="8">
    <source>
        <dbReference type="Proteomes" id="UP000594260"/>
    </source>
</evidence>
<dbReference type="GO" id="GO:0004674">
    <property type="term" value="F:protein serine/threonine kinase activity"/>
    <property type="evidence" value="ECO:0007669"/>
    <property type="project" value="UniProtKB-EC"/>
</dbReference>
<dbReference type="RefSeq" id="XP_022652358.1">
    <property type="nucleotide sequence ID" value="XM_022796623.1"/>
</dbReference>
<protein>
    <recommendedName>
        <fullName evidence="1">non-specific serine/threonine protein kinase</fullName>
        <ecNumber evidence="1">2.7.11.1</ecNumber>
    </recommendedName>
</protein>
<dbReference type="RefSeq" id="XP_022652354.1">
    <property type="nucleotide sequence ID" value="XM_022796619.1"/>
</dbReference>
<dbReference type="RefSeq" id="XP_022652360.1">
    <property type="nucleotide sequence ID" value="XM_022796625.1"/>
</dbReference>
<dbReference type="EnsemblMetazoa" id="XM_022796619">
    <property type="protein sequence ID" value="XP_022652354"/>
    <property type="gene ID" value="LOC111246664"/>
</dbReference>
<keyword evidence="2" id="KW-0808">Transferase</keyword>
<dbReference type="RefSeq" id="XP_022652357.1">
    <property type="nucleotide sequence ID" value="XM_022796622.1"/>
</dbReference>
<dbReference type="OrthoDB" id="6498224at2759"/>
<dbReference type="Proteomes" id="UP000594260">
    <property type="component" value="Unplaced"/>
</dbReference>
<organism evidence="7 8">
    <name type="scientific">Varroa destructor</name>
    <name type="common">Honeybee mite</name>
    <dbReference type="NCBI Taxonomy" id="109461"/>
    <lineage>
        <taxon>Eukaryota</taxon>
        <taxon>Metazoa</taxon>
        <taxon>Ecdysozoa</taxon>
        <taxon>Arthropoda</taxon>
        <taxon>Chelicerata</taxon>
        <taxon>Arachnida</taxon>
        <taxon>Acari</taxon>
        <taxon>Parasitiformes</taxon>
        <taxon>Mesostigmata</taxon>
        <taxon>Gamasina</taxon>
        <taxon>Dermanyssoidea</taxon>
        <taxon>Varroidae</taxon>
        <taxon>Varroa</taxon>
    </lineage>
</organism>
<keyword evidence="8" id="KW-1185">Reference proteome</keyword>
<dbReference type="SUPFAM" id="SSF56112">
    <property type="entry name" value="Protein kinase-like (PK-like)"/>
    <property type="match status" value="1"/>
</dbReference>
<dbReference type="InterPro" id="IPR011009">
    <property type="entry name" value="Kinase-like_dom_sf"/>
</dbReference>
<dbReference type="GeneID" id="111246664"/>
<keyword evidence="3" id="KW-0547">Nucleotide-binding</keyword>
<dbReference type="Gene3D" id="1.10.510.10">
    <property type="entry name" value="Transferase(Phosphotransferase) domain 1"/>
    <property type="match status" value="1"/>
</dbReference>
<proteinExistence type="predicted"/>
<accession>A0A7M7JX14</accession>
<dbReference type="EnsemblMetazoa" id="XM_022796621">
    <property type="protein sequence ID" value="XP_022652356"/>
    <property type="gene ID" value="LOC111246664"/>
</dbReference>
<dbReference type="RefSeq" id="XP_022652355.1">
    <property type="nucleotide sequence ID" value="XM_022796620.1"/>
</dbReference>
<dbReference type="PROSITE" id="PS50011">
    <property type="entry name" value="PROTEIN_KINASE_DOM"/>
    <property type="match status" value="1"/>
</dbReference>
<dbReference type="RefSeq" id="XP_022652356.1">
    <property type="nucleotide sequence ID" value="XM_022796621.1"/>
</dbReference>
<dbReference type="PANTHER" id="PTHR43671">
    <property type="entry name" value="SERINE/THREONINE-PROTEIN KINASE NEK"/>
    <property type="match status" value="1"/>
</dbReference>
<keyword evidence="4" id="KW-0418">Kinase</keyword>